<keyword evidence="3" id="KW-0677">Repeat</keyword>
<dbReference type="PANTHER" id="PTHR24373">
    <property type="entry name" value="SLIT RELATED LEUCINE-RICH REPEAT NEURONAL PROTEIN"/>
    <property type="match status" value="1"/>
</dbReference>
<protein>
    <submittedName>
        <fullName evidence="5">Toll-like receptor</fullName>
    </submittedName>
</protein>
<dbReference type="InterPro" id="IPR001611">
    <property type="entry name" value="Leu-rich_rpt"/>
</dbReference>
<proteinExistence type="predicted"/>
<dbReference type="EMBL" id="JTDY01000215">
    <property type="protein sequence ID" value="KOB78249.1"/>
    <property type="molecule type" value="Genomic_DNA"/>
</dbReference>
<dbReference type="Proteomes" id="UP000037510">
    <property type="component" value="Unassembled WGS sequence"/>
</dbReference>
<dbReference type="SMART" id="SM00369">
    <property type="entry name" value="LRR_TYP"/>
    <property type="match status" value="16"/>
</dbReference>
<name>A0A0L7LS90_OPEBR</name>
<evidence type="ECO:0000256" key="3">
    <source>
        <dbReference type="ARBA" id="ARBA00022737"/>
    </source>
</evidence>
<evidence type="ECO:0000256" key="2">
    <source>
        <dbReference type="ARBA" id="ARBA00022729"/>
    </source>
</evidence>
<feature type="chain" id="PRO_5005573681" evidence="4">
    <location>
        <begin position="28"/>
        <end position="792"/>
    </location>
</feature>
<sequence length="792" mass="91048">MVYLKMEEQINLLILTGLLTLLAAVNANLKCQTFNEKDVVCKPGTSDFILRRGLVSDNNKTTGITLRGCRITDIDYEAFHNDFSLQYIDLSINKISQLKLGVLDGNIQVTYLNLSYNMLTSFPLGIFDQKTNIEVLDLKGNKLNFLERGVLDPLRKLVHVDLSSNELVGKNIDPYIFEQSRRIKFMDFSRNDMSESPDLLLQAFQELDFLNLDKCSLTEVPAFATRSNLRTMKHLMLSTNQIRRLNNPRIFLNLDDLEILNLAENVIEEIDSNLRNVGVTLTKIFVNDNPWQCACLNDILKEMKKYNVRMETQRNMLILTGLVTLVAAVNANLKCQTFNEKDVVCKPGTSDFILRRGLVSDNNKTTGITLRGCRITELDFEAFENDFFLQYLDLSENKISQLKLGVLDGNIQVTYLNLSHNMLTSFPLGIFDEKTNIEVLDLKGNKLNFLELGVFDPLRKLVHLDLSSNELVGKNLDPYIFDQSRKIKFMDFSRNDMSVSPELLLQAFQELDFLNLDKCSLTEVPAFATRSNLKTMKHLMLSTNQIRRLNNPRIFLNLDDLEILNLAENVIEEIDSNVFTCCVKKIKMIVLRNNRIKTLPDGLFRNLNRLGNLDLSYNLIKYVPINTIQGTALKNINLSYNKFTYLEANFCLELRNGGVTLNKFFLNDNPWQCACLNDILKEMKKYNVRYNSYKLNGAQPRTCTHYDSTIVDEIKKKVIYVMLVWIRFSKYYYDVGIAICVVWHICSRRLLLTTMMEYQLSTRQYDKVTAALRPVTSASATNVMARPILETQ</sequence>
<dbReference type="InterPro" id="IPR050328">
    <property type="entry name" value="Dev_Immune_Receptor"/>
</dbReference>
<dbReference type="PANTHER" id="PTHR24373:SF275">
    <property type="entry name" value="TIR DOMAIN-CONTAINING PROTEIN"/>
    <property type="match status" value="1"/>
</dbReference>
<dbReference type="SUPFAM" id="SSF52058">
    <property type="entry name" value="L domain-like"/>
    <property type="match status" value="2"/>
</dbReference>
<keyword evidence="5" id="KW-0675">Receptor</keyword>
<dbReference type="Gene3D" id="3.80.10.10">
    <property type="entry name" value="Ribonuclease Inhibitor"/>
    <property type="match status" value="4"/>
</dbReference>
<reference evidence="5 6" key="1">
    <citation type="journal article" date="2015" name="Genome Biol. Evol.">
        <title>The genome of winter moth (Operophtera brumata) provides a genomic perspective on sexual dimorphism and phenology.</title>
        <authorList>
            <person name="Derks M.F."/>
            <person name="Smit S."/>
            <person name="Salis L."/>
            <person name="Schijlen E."/>
            <person name="Bossers A."/>
            <person name="Mateman C."/>
            <person name="Pijl A.S."/>
            <person name="de Ridder D."/>
            <person name="Groenen M.A."/>
            <person name="Visser M.E."/>
            <person name="Megens H.J."/>
        </authorList>
    </citation>
    <scope>NUCLEOTIDE SEQUENCE [LARGE SCALE GENOMIC DNA]</scope>
    <source>
        <strain evidence="5">WM2013NL</strain>
        <tissue evidence="5">Head and thorax</tissue>
    </source>
</reference>
<accession>A0A0L7LS90</accession>
<dbReference type="InterPro" id="IPR003591">
    <property type="entry name" value="Leu-rich_rpt_typical-subtyp"/>
</dbReference>
<comment type="caution">
    <text evidence="5">The sequence shown here is derived from an EMBL/GenBank/DDBJ whole genome shotgun (WGS) entry which is preliminary data.</text>
</comment>
<gene>
    <name evidence="5" type="ORF">OBRU01_02792</name>
</gene>
<dbReference type="AlphaFoldDB" id="A0A0L7LS90"/>
<dbReference type="InterPro" id="IPR032675">
    <property type="entry name" value="LRR_dom_sf"/>
</dbReference>
<feature type="signal peptide" evidence="4">
    <location>
        <begin position="1"/>
        <end position="27"/>
    </location>
</feature>
<evidence type="ECO:0000313" key="5">
    <source>
        <dbReference type="EMBL" id="KOB78249.1"/>
    </source>
</evidence>
<dbReference type="PRINTS" id="PR00019">
    <property type="entry name" value="LEURICHRPT"/>
</dbReference>
<keyword evidence="6" id="KW-1185">Reference proteome</keyword>
<dbReference type="STRING" id="104452.A0A0L7LS90"/>
<evidence type="ECO:0000313" key="6">
    <source>
        <dbReference type="Proteomes" id="UP000037510"/>
    </source>
</evidence>
<evidence type="ECO:0000256" key="1">
    <source>
        <dbReference type="ARBA" id="ARBA00022614"/>
    </source>
</evidence>
<evidence type="ECO:0000256" key="4">
    <source>
        <dbReference type="SAM" id="SignalP"/>
    </source>
</evidence>
<dbReference type="FunFam" id="3.80.10.10:FF:001164">
    <property type="entry name" value="GH01279p"/>
    <property type="match status" value="2"/>
</dbReference>
<keyword evidence="2 4" id="KW-0732">Signal</keyword>
<organism evidence="5 6">
    <name type="scientific">Operophtera brumata</name>
    <name type="common">Winter moth</name>
    <name type="synonym">Phalaena brumata</name>
    <dbReference type="NCBI Taxonomy" id="104452"/>
    <lineage>
        <taxon>Eukaryota</taxon>
        <taxon>Metazoa</taxon>
        <taxon>Ecdysozoa</taxon>
        <taxon>Arthropoda</taxon>
        <taxon>Hexapoda</taxon>
        <taxon>Insecta</taxon>
        <taxon>Pterygota</taxon>
        <taxon>Neoptera</taxon>
        <taxon>Endopterygota</taxon>
        <taxon>Lepidoptera</taxon>
        <taxon>Glossata</taxon>
        <taxon>Ditrysia</taxon>
        <taxon>Geometroidea</taxon>
        <taxon>Geometridae</taxon>
        <taxon>Larentiinae</taxon>
        <taxon>Operophtera</taxon>
    </lineage>
</organism>
<keyword evidence="1" id="KW-0433">Leucine-rich repeat</keyword>
<dbReference type="Pfam" id="PF13855">
    <property type="entry name" value="LRR_8"/>
    <property type="match status" value="3"/>
</dbReference>